<dbReference type="GO" id="GO:0140359">
    <property type="term" value="F:ABC-type transporter activity"/>
    <property type="evidence" value="ECO:0007669"/>
    <property type="project" value="InterPro"/>
</dbReference>
<dbReference type="RefSeq" id="WP_069159577.1">
    <property type="nucleotide sequence ID" value="NZ_DBFYTC010000066.1"/>
</dbReference>
<feature type="transmembrane region" description="Helical" evidence="6">
    <location>
        <begin position="156"/>
        <end position="179"/>
    </location>
</feature>
<feature type="domain" description="ABC-type uncharacterised transport system" evidence="7">
    <location>
        <begin position="425"/>
        <end position="609"/>
    </location>
</feature>
<evidence type="ECO:0000259" key="7">
    <source>
        <dbReference type="Pfam" id="PF09822"/>
    </source>
</evidence>
<evidence type="ECO:0000256" key="5">
    <source>
        <dbReference type="ARBA" id="ARBA00023136"/>
    </source>
</evidence>
<evidence type="ECO:0000256" key="2">
    <source>
        <dbReference type="ARBA" id="ARBA00022475"/>
    </source>
</evidence>
<evidence type="ECO:0000256" key="4">
    <source>
        <dbReference type="ARBA" id="ARBA00022989"/>
    </source>
</evidence>
<dbReference type="InterPro" id="IPR013525">
    <property type="entry name" value="ABC2_TM"/>
</dbReference>
<feature type="transmembrane region" description="Helical" evidence="6">
    <location>
        <begin position="48"/>
        <end position="65"/>
    </location>
</feature>
<proteinExistence type="predicted"/>
<keyword evidence="2" id="KW-1003">Cell membrane</keyword>
<dbReference type="Pfam" id="PF12698">
    <property type="entry name" value="ABC2_membrane_3"/>
    <property type="match status" value="1"/>
</dbReference>
<evidence type="ECO:0000256" key="3">
    <source>
        <dbReference type="ARBA" id="ARBA00022692"/>
    </source>
</evidence>
<feature type="transmembrane region" description="Helical" evidence="6">
    <location>
        <begin position="12"/>
        <end position="36"/>
    </location>
</feature>
<accession>A0A1E3A1I8</accession>
<feature type="transmembrane region" description="Helical" evidence="6">
    <location>
        <begin position="127"/>
        <end position="149"/>
    </location>
</feature>
<gene>
    <name evidence="10" type="ORF">BEH84_06414</name>
</gene>
<reference evidence="10 11" key="1">
    <citation type="submission" date="2016-07" db="EMBL/GenBank/DDBJ databases">
        <title>Characterization of isolates of Eisenbergiella tayi derived from blood cultures, using whole genome sequencing.</title>
        <authorList>
            <person name="Burdz T."/>
            <person name="Wiebe D."/>
            <person name="Huynh C."/>
            <person name="Bernard K."/>
        </authorList>
    </citation>
    <scope>NUCLEOTIDE SEQUENCE [LARGE SCALE GENOMIC DNA]</scope>
    <source>
        <strain evidence="10 11">NML 120489</strain>
    </source>
</reference>
<feature type="transmembrane region" description="Helical" evidence="6">
    <location>
        <begin position="242"/>
        <end position="266"/>
    </location>
</feature>
<keyword evidence="4 6" id="KW-1133">Transmembrane helix</keyword>
<sequence length="704" mass="78120">MKAIYKRELKAYFHSMTGWLFLAANIFLSGLYFFALNLRFGYSSLANTIYNILFLLLITIPILTMRMMSEERRQKTDQLILTSPVSVGRVVLGKYLAAATIFTLSTLVIAAYPLILSRFGAVSMGESYTALLAYYLYGLTCIAIGLFISSVTESQVIAAVLSFGALFLGYMMGSITGLISSTGNLFTRILNVYDMTSRLEDMMQGSMELKSVLYFLTYILVFLFFTVQSVQKRRYQVSVKSLQMGAYSTGMIAVAVAAAVFLNLAAAELPSRFTTFDMTSQKLYSLTETSQELVKNLTEDITVYVLQSEEKQDTTLKQTLDRYTDLSGHIHAEYKDPVVNPNFYKDYSDGNIGMNSLIVVSGKRFKVIDYNDIYETEVDYTTYSSNVTGYDGEGQITSALAYVTSEDMPVFYTLEGQDELGLSTAFQNGLEKQNAQLQSINLLTQESVPEDAQGVLIMAPVTDISADDADKLIAYLDKGGKILMTTAYMEDFAEEMPNLQKVLDYFGLTIEKGLVIEGDSSMYYQQPAYLLPDVAYDTLTKGISGEKYIFMPYAQGIRSEEKEDVTLTPLLTSSEASYSKLNMNQAQNYEKEDGDAEGPFDVGIHAEKKLEEGTAGLTLFTSENLFTDNANSMVADANLTLFTNTVASMSDSKESVSVPVKSYEASMITINDGTAFTLGALFMLLLPLGLLIAGILVWMERRKR</sequence>
<name>A0A1E3A1I8_9FIRM</name>
<evidence type="ECO:0000256" key="6">
    <source>
        <dbReference type="SAM" id="Phobius"/>
    </source>
</evidence>
<dbReference type="InterPro" id="IPR055396">
    <property type="entry name" value="DUF7088"/>
</dbReference>
<dbReference type="Pfam" id="PF09822">
    <property type="entry name" value="ABC_transp_aux"/>
    <property type="match status" value="1"/>
</dbReference>
<evidence type="ECO:0000259" key="8">
    <source>
        <dbReference type="Pfam" id="PF12698"/>
    </source>
</evidence>
<organism evidence="10 11">
    <name type="scientific">Eisenbergiella tayi</name>
    <dbReference type="NCBI Taxonomy" id="1432052"/>
    <lineage>
        <taxon>Bacteria</taxon>
        <taxon>Bacillati</taxon>
        <taxon>Bacillota</taxon>
        <taxon>Clostridia</taxon>
        <taxon>Lachnospirales</taxon>
        <taxon>Lachnospiraceae</taxon>
        <taxon>Eisenbergiella</taxon>
    </lineage>
</organism>
<evidence type="ECO:0000256" key="1">
    <source>
        <dbReference type="ARBA" id="ARBA00004651"/>
    </source>
</evidence>
<dbReference type="Pfam" id="PF23357">
    <property type="entry name" value="DUF7088"/>
    <property type="match status" value="1"/>
</dbReference>
<keyword evidence="5 6" id="KW-0472">Membrane</keyword>
<evidence type="ECO:0000313" key="11">
    <source>
        <dbReference type="Proteomes" id="UP000095003"/>
    </source>
</evidence>
<dbReference type="EMBL" id="MCGI01000010">
    <property type="protein sequence ID" value="ODM02271.1"/>
    <property type="molecule type" value="Genomic_DNA"/>
</dbReference>
<comment type="caution">
    <text evidence="10">The sequence shown here is derived from an EMBL/GenBank/DDBJ whole genome shotgun (WGS) entry which is preliminary data.</text>
</comment>
<feature type="transmembrane region" description="Helical" evidence="6">
    <location>
        <begin position="675"/>
        <end position="699"/>
    </location>
</feature>
<dbReference type="PANTHER" id="PTHR30294:SF29">
    <property type="entry name" value="MULTIDRUG ABC TRANSPORTER PERMEASE YBHS-RELATED"/>
    <property type="match status" value="1"/>
</dbReference>
<dbReference type="InterPro" id="IPR051449">
    <property type="entry name" value="ABC-2_transporter_component"/>
</dbReference>
<dbReference type="GO" id="GO:0005886">
    <property type="term" value="C:plasma membrane"/>
    <property type="evidence" value="ECO:0007669"/>
    <property type="project" value="UniProtKB-SubCell"/>
</dbReference>
<comment type="subcellular location">
    <subcellularLocation>
        <location evidence="1">Cell membrane</location>
        <topology evidence="1">Multi-pass membrane protein</topology>
    </subcellularLocation>
</comment>
<feature type="transmembrane region" description="Helical" evidence="6">
    <location>
        <begin position="95"/>
        <end position="115"/>
    </location>
</feature>
<dbReference type="GeneID" id="93304224"/>
<dbReference type="PANTHER" id="PTHR30294">
    <property type="entry name" value="MEMBRANE COMPONENT OF ABC TRANSPORTER YHHJ-RELATED"/>
    <property type="match status" value="1"/>
</dbReference>
<feature type="domain" description="ABC-2 type transporter transmembrane" evidence="8">
    <location>
        <begin position="44"/>
        <end position="224"/>
    </location>
</feature>
<keyword evidence="3 6" id="KW-0812">Transmembrane</keyword>
<dbReference type="AlphaFoldDB" id="A0A1E3A1I8"/>
<dbReference type="InterPro" id="IPR019196">
    <property type="entry name" value="ABC_transp_unknown"/>
</dbReference>
<feature type="transmembrane region" description="Helical" evidence="6">
    <location>
        <begin position="212"/>
        <end position="230"/>
    </location>
</feature>
<protein>
    <submittedName>
        <fullName evidence="10">ABC-type uncharacterized transport system</fullName>
    </submittedName>
</protein>
<dbReference type="Proteomes" id="UP000095003">
    <property type="component" value="Unassembled WGS sequence"/>
</dbReference>
<evidence type="ECO:0000259" key="9">
    <source>
        <dbReference type="Pfam" id="PF23357"/>
    </source>
</evidence>
<evidence type="ECO:0000313" key="10">
    <source>
        <dbReference type="EMBL" id="ODM02271.1"/>
    </source>
</evidence>
<feature type="domain" description="DUF7088" evidence="9">
    <location>
        <begin position="281"/>
        <end position="348"/>
    </location>
</feature>
<dbReference type="PATRIC" id="fig|1432052.3.peg.7083"/>